<evidence type="ECO:0000313" key="1">
    <source>
        <dbReference type="Proteomes" id="UP000079169"/>
    </source>
</evidence>
<keyword evidence="1" id="KW-1185">Reference proteome</keyword>
<dbReference type="Proteomes" id="UP000079169">
    <property type="component" value="Unplaced"/>
</dbReference>
<dbReference type="RefSeq" id="XP_008482637.1">
    <property type="nucleotide sequence ID" value="XM_008484415.2"/>
</dbReference>
<accession>A0A1S3DIG2</accession>
<reference evidence="2" key="1">
    <citation type="submission" date="2025-08" db="UniProtKB">
        <authorList>
            <consortium name="RefSeq"/>
        </authorList>
    </citation>
    <scope>IDENTIFICATION</scope>
</reference>
<proteinExistence type="predicted"/>
<sequence length="128" mass="14427">MTAAWNHQYEFNVHARSIFPCFAHGGITVLFQYPKCILPISDKIRLFGKVPADVSSPRSPSSQIYITEKKVIRGQHSLQFGCDLFNEHYVEYCFVYVSQDSTGAVSDVKSDCVPTYPVSGNYPRNLCP</sequence>
<dbReference type="PANTHER" id="PTHR16311">
    <property type="entry name" value="THROMBOSPONDIN TYPE I DOMAIN-CONTAINING 1"/>
    <property type="match status" value="1"/>
</dbReference>
<gene>
    <name evidence="2" type="primary">LOC103519326</name>
</gene>
<dbReference type="PANTHER" id="PTHR16311:SF3">
    <property type="entry name" value="THROMBOSPONDIN TYPE-1 DOMAIN-CONTAINING PROTEIN 1"/>
    <property type="match status" value="1"/>
</dbReference>
<dbReference type="GeneID" id="103519326"/>
<dbReference type="InterPro" id="IPR038877">
    <property type="entry name" value="THSD1"/>
</dbReference>
<dbReference type="AlphaFoldDB" id="A0A1S3DIG2"/>
<organism evidence="1 2">
    <name type="scientific">Diaphorina citri</name>
    <name type="common">Asian citrus psyllid</name>
    <dbReference type="NCBI Taxonomy" id="121845"/>
    <lineage>
        <taxon>Eukaryota</taxon>
        <taxon>Metazoa</taxon>
        <taxon>Ecdysozoa</taxon>
        <taxon>Arthropoda</taxon>
        <taxon>Hexapoda</taxon>
        <taxon>Insecta</taxon>
        <taxon>Pterygota</taxon>
        <taxon>Neoptera</taxon>
        <taxon>Paraneoptera</taxon>
        <taxon>Hemiptera</taxon>
        <taxon>Sternorrhyncha</taxon>
        <taxon>Psylloidea</taxon>
        <taxon>Psyllidae</taxon>
        <taxon>Diaphorininae</taxon>
        <taxon>Diaphorina</taxon>
    </lineage>
</organism>
<dbReference type="PaxDb" id="121845-A0A1S3DIG2"/>
<dbReference type="GO" id="GO:0071944">
    <property type="term" value="C:cell periphery"/>
    <property type="evidence" value="ECO:0007669"/>
    <property type="project" value="TreeGrafter"/>
</dbReference>
<evidence type="ECO:0000313" key="2">
    <source>
        <dbReference type="RefSeq" id="XP_008482637.1"/>
    </source>
</evidence>
<protein>
    <submittedName>
        <fullName evidence="2">Uncharacterized protein LOC103519326</fullName>
    </submittedName>
</protein>
<name>A0A1S3DIG2_DIACI</name>
<dbReference type="KEGG" id="dci:103519326"/>